<name>A0A918X931_9ACTN</name>
<organism evidence="1 2">
    <name type="scientific">Nocardiopsis kunsanensis</name>
    <dbReference type="NCBI Taxonomy" id="141693"/>
    <lineage>
        <taxon>Bacteria</taxon>
        <taxon>Bacillati</taxon>
        <taxon>Actinomycetota</taxon>
        <taxon>Actinomycetes</taxon>
        <taxon>Streptosporangiales</taxon>
        <taxon>Nocardiopsidaceae</taxon>
        <taxon>Nocardiopsis</taxon>
    </lineage>
</organism>
<dbReference type="AlphaFoldDB" id="A0A918X931"/>
<dbReference type="Proteomes" id="UP000654947">
    <property type="component" value="Unassembled WGS sequence"/>
</dbReference>
<evidence type="ECO:0000313" key="2">
    <source>
        <dbReference type="Proteomes" id="UP000654947"/>
    </source>
</evidence>
<evidence type="ECO:0000313" key="1">
    <source>
        <dbReference type="EMBL" id="GHD17714.1"/>
    </source>
</evidence>
<sequence>MPITPDAPILFHNTMRVWEGHWEGFRLAAESAVRFTEDRAPQIMVEFFSDEANMRAHSFQLYADSDSIRTHWRISSEHIGDVMEHCSVERLDVYGRPDAGVTASLEAFGRDLPISIHPRISGFTRLGGTSDLT</sequence>
<comment type="caution">
    <text evidence="1">The sequence shown here is derived from an EMBL/GenBank/DDBJ whole genome shotgun (WGS) entry which is preliminary data.</text>
</comment>
<gene>
    <name evidence="1" type="ORF">GCM10007147_07160</name>
</gene>
<protein>
    <submittedName>
        <fullName evidence="1">Uncharacterized protein</fullName>
    </submittedName>
</protein>
<reference evidence="1 2" key="1">
    <citation type="journal article" date="2014" name="Int. J. Syst. Evol. Microbiol.">
        <title>Complete genome sequence of Corynebacterium casei LMG S-19264T (=DSM 44701T), isolated from a smear-ripened cheese.</title>
        <authorList>
            <consortium name="US DOE Joint Genome Institute (JGI-PGF)"/>
            <person name="Walter F."/>
            <person name="Albersmeier A."/>
            <person name="Kalinowski J."/>
            <person name="Ruckert C."/>
        </authorList>
    </citation>
    <scope>NUCLEOTIDE SEQUENCE [LARGE SCALE GENOMIC DNA]</scope>
    <source>
        <strain evidence="1 2">KCTC 19473</strain>
    </source>
</reference>
<keyword evidence="2" id="KW-1185">Reference proteome</keyword>
<proteinExistence type="predicted"/>
<dbReference type="EMBL" id="BMXL01000002">
    <property type="protein sequence ID" value="GHD17714.1"/>
    <property type="molecule type" value="Genomic_DNA"/>
</dbReference>
<accession>A0A918X931</accession>
<dbReference type="RefSeq" id="WP_193517378.1">
    <property type="nucleotide sequence ID" value="NZ_BMXL01000002.1"/>
</dbReference>